<proteinExistence type="predicted"/>
<evidence type="ECO:0000313" key="1">
    <source>
        <dbReference type="EMBL" id="MBA4669437.1"/>
    </source>
</evidence>
<protein>
    <submittedName>
        <fullName evidence="1">Uncharacterized protein</fullName>
    </submittedName>
</protein>
<accession>A0A7C9AKZ9</accession>
<reference evidence="1" key="2">
    <citation type="submission" date="2020-07" db="EMBL/GenBank/DDBJ databases">
        <authorList>
            <person name="Vera ALvarez R."/>
            <person name="Arias-Moreno D.M."/>
            <person name="Jimenez-Jacinto V."/>
            <person name="Jimenez-Bremont J.F."/>
            <person name="Swaminathan K."/>
            <person name="Moose S.P."/>
            <person name="Guerrero-Gonzalez M.L."/>
            <person name="Marino-Ramirez L."/>
            <person name="Landsman D."/>
            <person name="Rodriguez-Kessler M."/>
            <person name="Delgado-Sanchez P."/>
        </authorList>
    </citation>
    <scope>NUCLEOTIDE SEQUENCE</scope>
    <source>
        <tissue evidence="1">Cladode</tissue>
    </source>
</reference>
<reference evidence="1" key="1">
    <citation type="journal article" date="2013" name="J. Plant Res.">
        <title>Effect of fungi and light on seed germination of three Opuntia species from semiarid lands of central Mexico.</title>
        <authorList>
            <person name="Delgado-Sanchez P."/>
            <person name="Jimenez-Bremont J.F."/>
            <person name="Guerrero-Gonzalez Mde L."/>
            <person name="Flores J."/>
        </authorList>
    </citation>
    <scope>NUCLEOTIDE SEQUENCE</scope>
    <source>
        <tissue evidence="1">Cladode</tissue>
    </source>
</reference>
<sequence length="108" mass="12138">MAIIDSTYKLLEILASDFLTQPPLSHPIEQFTPLNVFHDEIYSSPSGHDLLKGNHIRVSYQPHDGDLPLDLLHHAGFFRLIFTNDLNCNSLFGEYVFSRVDLGKGALA</sequence>
<organism evidence="1">
    <name type="scientific">Opuntia streptacantha</name>
    <name type="common">Prickly pear cactus</name>
    <name type="synonym">Opuntia cardona</name>
    <dbReference type="NCBI Taxonomy" id="393608"/>
    <lineage>
        <taxon>Eukaryota</taxon>
        <taxon>Viridiplantae</taxon>
        <taxon>Streptophyta</taxon>
        <taxon>Embryophyta</taxon>
        <taxon>Tracheophyta</taxon>
        <taxon>Spermatophyta</taxon>
        <taxon>Magnoliopsida</taxon>
        <taxon>eudicotyledons</taxon>
        <taxon>Gunneridae</taxon>
        <taxon>Pentapetalae</taxon>
        <taxon>Caryophyllales</taxon>
        <taxon>Cactineae</taxon>
        <taxon>Cactaceae</taxon>
        <taxon>Opuntioideae</taxon>
        <taxon>Opuntia</taxon>
    </lineage>
</organism>
<name>A0A7C9AKZ9_OPUST</name>
<dbReference type="AlphaFoldDB" id="A0A7C9AKZ9"/>
<dbReference type="EMBL" id="GISG01243452">
    <property type="protein sequence ID" value="MBA4669437.1"/>
    <property type="molecule type" value="Transcribed_RNA"/>
</dbReference>